<comment type="cofactor">
    <cofactor evidence="1">
        <name>heme b</name>
        <dbReference type="ChEBI" id="CHEBI:60344"/>
    </cofactor>
</comment>
<evidence type="ECO:0000256" key="6">
    <source>
        <dbReference type="ARBA" id="ARBA00023004"/>
    </source>
</evidence>
<dbReference type="InterPro" id="IPR012347">
    <property type="entry name" value="Ferritin-like"/>
</dbReference>
<evidence type="ECO:0000256" key="3">
    <source>
        <dbReference type="ARBA" id="ARBA00022434"/>
    </source>
</evidence>
<comment type="similarity">
    <text evidence="2 7">Belongs to the bacterioferritin family.</text>
</comment>
<dbReference type="Proteomes" id="UP000220836">
    <property type="component" value="Unassembled WGS sequence"/>
</dbReference>
<keyword evidence="6 7" id="KW-0408">Iron</keyword>
<dbReference type="SUPFAM" id="SSF47240">
    <property type="entry name" value="Ferritin-like"/>
    <property type="match status" value="1"/>
</dbReference>
<keyword evidence="4 7" id="KW-0349">Heme</keyword>
<proteinExistence type="inferred from homology"/>
<reference evidence="9 10" key="1">
    <citation type="submission" date="2017-05" db="EMBL/GenBank/DDBJ databases">
        <authorList>
            <person name="Song R."/>
            <person name="Chenine A.L."/>
            <person name="Ruprecht R.M."/>
        </authorList>
    </citation>
    <scope>NUCLEOTIDE SEQUENCE [LARGE SCALE GENOMIC DNA]</scope>
    <source>
        <strain evidence="9 10">CECT 8663</strain>
    </source>
</reference>
<evidence type="ECO:0000256" key="1">
    <source>
        <dbReference type="ARBA" id="ARBA00001970"/>
    </source>
</evidence>
<dbReference type="GO" id="GO:0020037">
    <property type="term" value="F:heme binding"/>
    <property type="evidence" value="ECO:0007669"/>
    <property type="project" value="TreeGrafter"/>
</dbReference>
<evidence type="ECO:0000259" key="8">
    <source>
        <dbReference type="PROSITE" id="PS50905"/>
    </source>
</evidence>
<dbReference type="AlphaFoldDB" id="A0A238KEQ6"/>
<keyword evidence="10" id="KW-1185">Reference proteome</keyword>
<dbReference type="GO" id="GO:0004322">
    <property type="term" value="F:ferroxidase activity"/>
    <property type="evidence" value="ECO:0007669"/>
    <property type="project" value="TreeGrafter"/>
</dbReference>
<protein>
    <recommendedName>
        <fullName evidence="7">Bacterioferritin</fullName>
    </recommendedName>
</protein>
<name>A0A238KEQ6_9RHOB</name>
<dbReference type="InterPro" id="IPR002024">
    <property type="entry name" value="Bacterioferritin"/>
</dbReference>
<dbReference type="InterPro" id="IPR009040">
    <property type="entry name" value="Ferritin-like_diiron"/>
</dbReference>
<dbReference type="PANTHER" id="PTHR30295">
    <property type="entry name" value="BACTERIOFERRITIN"/>
    <property type="match status" value="1"/>
</dbReference>
<dbReference type="GO" id="GO:0006826">
    <property type="term" value="P:iron ion transport"/>
    <property type="evidence" value="ECO:0007669"/>
    <property type="project" value="InterPro"/>
</dbReference>
<keyword evidence="3 7" id="KW-0409">Iron storage</keyword>
<dbReference type="PROSITE" id="PS00549">
    <property type="entry name" value="BACTERIOFERRITIN"/>
    <property type="match status" value="1"/>
</dbReference>
<accession>A0A238KEQ6</accession>
<keyword evidence="9" id="KW-0560">Oxidoreductase</keyword>
<dbReference type="GO" id="GO:0008199">
    <property type="term" value="F:ferric iron binding"/>
    <property type="evidence" value="ECO:0007669"/>
    <property type="project" value="InterPro"/>
</dbReference>
<dbReference type="Pfam" id="PF00210">
    <property type="entry name" value="Ferritin"/>
    <property type="match status" value="1"/>
</dbReference>
<organism evidence="9 10">
    <name type="scientific">Pelagimonas varians</name>
    <dbReference type="NCBI Taxonomy" id="696760"/>
    <lineage>
        <taxon>Bacteria</taxon>
        <taxon>Pseudomonadati</taxon>
        <taxon>Pseudomonadota</taxon>
        <taxon>Alphaproteobacteria</taxon>
        <taxon>Rhodobacterales</taxon>
        <taxon>Roseobacteraceae</taxon>
        <taxon>Pelagimonas</taxon>
    </lineage>
</organism>
<dbReference type="PROSITE" id="PS50905">
    <property type="entry name" value="FERRITIN_LIKE"/>
    <property type="match status" value="1"/>
</dbReference>
<feature type="domain" description="Ferritin-like diiron" evidence="8">
    <location>
        <begin position="1"/>
        <end position="84"/>
    </location>
</feature>
<dbReference type="InterPro" id="IPR009078">
    <property type="entry name" value="Ferritin-like_SF"/>
</dbReference>
<comment type="function">
    <text evidence="7">Iron-storage protein.</text>
</comment>
<keyword evidence="5 7" id="KW-0479">Metal-binding</keyword>
<sequence>MSGDPKVIEVLFAALRNELTAVSQYWLHYRREEDWGLGKMAKKNRAESIEEMEHADSLIQRIITLGGHPNLQKLNLLRIGQTVQ</sequence>
<dbReference type="InterPro" id="IPR008331">
    <property type="entry name" value="Ferritin_DPS_dom"/>
</dbReference>
<dbReference type="Gene3D" id="1.20.1260.10">
    <property type="match status" value="1"/>
</dbReference>
<dbReference type="GO" id="GO:0005829">
    <property type="term" value="C:cytosol"/>
    <property type="evidence" value="ECO:0007669"/>
    <property type="project" value="TreeGrafter"/>
</dbReference>
<evidence type="ECO:0000313" key="10">
    <source>
        <dbReference type="Proteomes" id="UP000220836"/>
    </source>
</evidence>
<dbReference type="EMBL" id="FXYH01000007">
    <property type="protein sequence ID" value="SMX41289.1"/>
    <property type="molecule type" value="Genomic_DNA"/>
</dbReference>
<evidence type="ECO:0000256" key="7">
    <source>
        <dbReference type="RuleBase" id="RU000623"/>
    </source>
</evidence>
<dbReference type="GO" id="GO:0006879">
    <property type="term" value="P:intracellular iron ion homeostasis"/>
    <property type="evidence" value="ECO:0007669"/>
    <property type="project" value="UniProtKB-KW"/>
</dbReference>
<evidence type="ECO:0000256" key="4">
    <source>
        <dbReference type="ARBA" id="ARBA00022617"/>
    </source>
</evidence>
<evidence type="ECO:0000313" key="9">
    <source>
        <dbReference type="EMBL" id="SMX41289.1"/>
    </source>
</evidence>
<evidence type="ECO:0000256" key="5">
    <source>
        <dbReference type="ARBA" id="ARBA00022723"/>
    </source>
</evidence>
<dbReference type="PANTHER" id="PTHR30295:SF0">
    <property type="entry name" value="BACTERIOFERRITIN"/>
    <property type="match status" value="1"/>
</dbReference>
<gene>
    <name evidence="9" type="primary">bfr_1</name>
    <name evidence="9" type="ORF">PEV8663_02230</name>
</gene>
<dbReference type="PRINTS" id="PR00601">
    <property type="entry name" value="BACFERRITIN"/>
</dbReference>
<evidence type="ECO:0000256" key="2">
    <source>
        <dbReference type="ARBA" id="ARBA00008093"/>
    </source>
</evidence>